<evidence type="ECO:0000259" key="2">
    <source>
        <dbReference type="PROSITE" id="PS50975"/>
    </source>
</evidence>
<dbReference type="Gene3D" id="3.30.470.20">
    <property type="entry name" value="ATP-grasp fold, B domain"/>
    <property type="match status" value="1"/>
</dbReference>
<dbReference type="eggNOG" id="COG2232">
    <property type="taxonomic scope" value="Bacteria"/>
</dbReference>
<geneLocation type="plasmid" evidence="3 4">
    <name>pACIX904</name>
</geneLocation>
<dbReference type="GO" id="GO:0005524">
    <property type="term" value="F:ATP binding"/>
    <property type="evidence" value="ECO:0007669"/>
    <property type="project" value="UniProtKB-UniRule"/>
</dbReference>
<feature type="domain" description="ATP-grasp" evidence="2">
    <location>
        <begin position="120"/>
        <end position="327"/>
    </location>
</feature>
<dbReference type="EMBL" id="CP002484">
    <property type="protein sequence ID" value="ADW71449.1"/>
    <property type="molecule type" value="Genomic_DNA"/>
</dbReference>
<keyword evidence="4" id="KW-1185">Reference proteome</keyword>
<evidence type="ECO:0000256" key="1">
    <source>
        <dbReference type="PROSITE-ProRule" id="PRU00409"/>
    </source>
</evidence>
<protein>
    <recommendedName>
        <fullName evidence="2">ATP-grasp domain-containing protein</fullName>
    </recommendedName>
</protein>
<proteinExistence type="predicted"/>
<keyword evidence="1" id="KW-0547">Nucleotide-binding</keyword>
<dbReference type="PROSITE" id="PS00867">
    <property type="entry name" value="CPSASE_2"/>
    <property type="match status" value="1"/>
</dbReference>
<dbReference type="Gene3D" id="3.30.1490.20">
    <property type="entry name" value="ATP-grasp fold, A domain"/>
    <property type="match status" value="1"/>
</dbReference>
<gene>
    <name evidence="3" type="ordered locus">AciX9_4505</name>
</gene>
<dbReference type="Proteomes" id="UP000000343">
    <property type="component" value="Plasmid pACIX904"/>
</dbReference>
<dbReference type="InterPro" id="IPR003806">
    <property type="entry name" value="ATP-grasp_PylC-type"/>
</dbReference>
<dbReference type="HOGENOM" id="CLU_054359_0_0_0"/>
<dbReference type="Pfam" id="PF02655">
    <property type="entry name" value="ATP-grasp_3"/>
    <property type="match status" value="1"/>
</dbReference>
<keyword evidence="1" id="KW-0067">ATP-binding</keyword>
<evidence type="ECO:0000313" key="3">
    <source>
        <dbReference type="EMBL" id="ADW71449.1"/>
    </source>
</evidence>
<dbReference type="KEGG" id="acm:AciX9_4505"/>
<dbReference type="InterPro" id="IPR005479">
    <property type="entry name" value="CPAse_ATP-bd"/>
</dbReference>
<reference evidence="4" key="1">
    <citation type="submission" date="2011-01" db="EMBL/GenBank/DDBJ databases">
        <title>Complete sequence of plasmid4 of Acidobacterium sp. MP5ACTX9.</title>
        <authorList>
            <consortium name="US DOE Joint Genome Institute"/>
            <person name="Lucas S."/>
            <person name="Copeland A."/>
            <person name="Lapidus A."/>
            <person name="Cheng J.-F."/>
            <person name="Goodwin L."/>
            <person name="Pitluck S."/>
            <person name="Teshima H."/>
            <person name="Detter J.C."/>
            <person name="Han C."/>
            <person name="Tapia R."/>
            <person name="Land M."/>
            <person name="Hauser L."/>
            <person name="Kyrpides N."/>
            <person name="Ivanova N."/>
            <person name="Ovchinnikova G."/>
            <person name="Pagani I."/>
            <person name="Rawat S.R."/>
            <person name="Mannisto M."/>
            <person name="Haggblom M.M."/>
            <person name="Woyke T."/>
        </authorList>
    </citation>
    <scope>NUCLEOTIDE SEQUENCE [LARGE SCALE GENOMIC DNA]</scope>
    <source>
        <strain evidence="4">MP5ACTX9</strain>
        <plasmid evidence="4">Plasmid pACIX904</plasmid>
    </source>
</reference>
<accession>E8X7L5</accession>
<dbReference type="GO" id="GO:0046872">
    <property type="term" value="F:metal ion binding"/>
    <property type="evidence" value="ECO:0007669"/>
    <property type="project" value="InterPro"/>
</dbReference>
<name>E8X7L5_GRATM</name>
<organism evidence="4">
    <name type="scientific">Granulicella tundricola (strain ATCC BAA-1859 / DSM 23138 / MP5ACTX9)</name>
    <dbReference type="NCBI Taxonomy" id="1198114"/>
    <lineage>
        <taxon>Bacteria</taxon>
        <taxon>Pseudomonadati</taxon>
        <taxon>Acidobacteriota</taxon>
        <taxon>Terriglobia</taxon>
        <taxon>Terriglobales</taxon>
        <taxon>Acidobacteriaceae</taxon>
        <taxon>Granulicella</taxon>
    </lineage>
</organism>
<dbReference type="InterPro" id="IPR013815">
    <property type="entry name" value="ATP_grasp_subdomain_1"/>
</dbReference>
<keyword evidence="3" id="KW-0614">Plasmid</keyword>
<dbReference type="PaxDb" id="1198114-AciX9_4505"/>
<dbReference type="AlphaFoldDB" id="E8X7L5"/>
<dbReference type="PROSITE" id="PS50975">
    <property type="entry name" value="ATP_GRASP"/>
    <property type="match status" value="1"/>
</dbReference>
<dbReference type="SUPFAM" id="SSF56059">
    <property type="entry name" value="Glutathione synthetase ATP-binding domain-like"/>
    <property type="match status" value="1"/>
</dbReference>
<dbReference type="InterPro" id="IPR011761">
    <property type="entry name" value="ATP-grasp"/>
</dbReference>
<sequence length="418" mass="45984">MLVATTTWWPLSARIALAFLQSGCEVDGIAPRGNPMERVTALNRQFLYKAINPLGALRNALKQSMPDLIIPCDDRVVTHLHQLFHAEALRDIESPIAKLIVRSLGDPSGYPVTSNRARLLQLAKWQGVRVPETLIVHQPSDIGSWRSGRTFPLVIKADGTWAGNGVKVAHNLKESEQAFRRLQKRLTPVAAIWHMSEHNFYPIFENCAGSKPEIIAQTYIKGTSANAMFACWHGKVVGSVTVRVIAAKHELGASTIVRTMHHPKISAAAVLIVKELNISGFCGLDFIIQEGTGTPFLIELNPRATQLGHLKVGQSADLAACLCKALLGETFASAPDPSAEETIAFFPQIPLEQFKKLQSSYGDLIHDIPREDAELTEELMNVSWTERQWSARLCSSARLQALKIIKAICRRHTAASSG</sequence>
<evidence type="ECO:0000313" key="4">
    <source>
        <dbReference type="Proteomes" id="UP000000343"/>
    </source>
</evidence>